<sequence>MSEHTPGIPGYTYGTDEAARSPLSLEDLERLKAVAGLTPEDEEALHEAAGILAGQAGDMVTAWRARLGELPFMRAYSGHPDGTPNPEYGAASKPRFDRFIIDACTRPLDRDWLNYQHEIGLRHTRAKKNRTDHADSLDHIPMRYLLAFTAVVITTAREYLAATGATAERVDRMHAAFTKSVMLHVTVWTRAYTGAAGW</sequence>
<protein>
    <recommendedName>
        <fullName evidence="1">Globin-sensor domain-containing protein</fullName>
    </recommendedName>
</protein>
<dbReference type="GO" id="GO:0020037">
    <property type="term" value="F:heme binding"/>
    <property type="evidence" value="ECO:0007669"/>
    <property type="project" value="InterPro"/>
</dbReference>
<dbReference type="InterPro" id="IPR009050">
    <property type="entry name" value="Globin-like_sf"/>
</dbReference>
<organism evidence="2 3">
    <name type="scientific">Actinoallomurus iriomotensis</name>
    <dbReference type="NCBI Taxonomy" id="478107"/>
    <lineage>
        <taxon>Bacteria</taxon>
        <taxon>Bacillati</taxon>
        <taxon>Actinomycetota</taxon>
        <taxon>Actinomycetes</taxon>
        <taxon>Streptosporangiales</taxon>
        <taxon>Thermomonosporaceae</taxon>
        <taxon>Actinoallomurus</taxon>
    </lineage>
</organism>
<comment type="caution">
    <text evidence="2">The sequence shown here is derived from an EMBL/GenBank/DDBJ whole genome shotgun (WGS) entry which is preliminary data.</text>
</comment>
<dbReference type="Gene3D" id="1.10.490.10">
    <property type="entry name" value="Globins"/>
    <property type="match status" value="1"/>
</dbReference>
<feature type="domain" description="Globin-sensor" evidence="1">
    <location>
        <begin position="26"/>
        <end position="193"/>
    </location>
</feature>
<evidence type="ECO:0000259" key="1">
    <source>
        <dbReference type="Pfam" id="PF11563"/>
    </source>
</evidence>
<gene>
    <name evidence="2" type="ORF">Airi02_061450</name>
</gene>
<accession>A0A9W6S6S1</accession>
<dbReference type="RefSeq" id="WP_285577908.1">
    <property type="nucleotide sequence ID" value="NZ_BSTK01000010.1"/>
</dbReference>
<name>A0A9W6S6S1_9ACTN</name>
<dbReference type="GO" id="GO:0019825">
    <property type="term" value="F:oxygen binding"/>
    <property type="evidence" value="ECO:0007669"/>
    <property type="project" value="InterPro"/>
</dbReference>
<evidence type="ECO:0000313" key="2">
    <source>
        <dbReference type="EMBL" id="GLY88216.1"/>
    </source>
</evidence>
<proteinExistence type="predicted"/>
<dbReference type="InterPro" id="IPR044398">
    <property type="entry name" value="Globin-sensor_dom"/>
</dbReference>
<evidence type="ECO:0000313" key="3">
    <source>
        <dbReference type="Proteomes" id="UP001165074"/>
    </source>
</evidence>
<dbReference type="Pfam" id="PF11563">
    <property type="entry name" value="Protoglobin"/>
    <property type="match status" value="1"/>
</dbReference>
<keyword evidence="3" id="KW-1185">Reference proteome</keyword>
<reference evidence="2" key="1">
    <citation type="submission" date="2023-03" db="EMBL/GenBank/DDBJ databases">
        <title>Actinoallomurus iriomotensis NBRC 103684.</title>
        <authorList>
            <person name="Ichikawa N."/>
            <person name="Sato H."/>
            <person name="Tonouchi N."/>
        </authorList>
    </citation>
    <scope>NUCLEOTIDE SEQUENCE</scope>
    <source>
        <strain evidence="2">NBRC 103684</strain>
    </source>
</reference>
<dbReference type="SUPFAM" id="SSF46458">
    <property type="entry name" value="Globin-like"/>
    <property type="match status" value="1"/>
</dbReference>
<dbReference type="AlphaFoldDB" id="A0A9W6S6S1"/>
<dbReference type="EMBL" id="BSTK01000010">
    <property type="protein sequence ID" value="GLY88216.1"/>
    <property type="molecule type" value="Genomic_DNA"/>
</dbReference>
<dbReference type="InterPro" id="IPR012292">
    <property type="entry name" value="Globin/Proto"/>
</dbReference>
<dbReference type="Proteomes" id="UP001165074">
    <property type="component" value="Unassembled WGS sequence"/>
</dbReference>